<dbReference type="InParanoid" id="Q01YH3"/>
<dbReference type="STRING" id="234267.Acid_4330"/>
<feature type="domain" description="HTH cro/C1-type" evidence="1">
    <location>
        <begin position="99"/>
        <end position="133"/>
    </location>
</feature>
<dbReference type="PROSITE" id="PS50943">
    <property type="entry name" value="HTH_CROC1"/>
    <property type="match status" value="1"/>
</dbReference>
<dbReference type="EMBL" id="CP000473">
    <property type="protein sequence ID" value="ABJ85292.1"/>
    <property type="molecule type" value="Genomic_DNA"/>
</dbReference>
<dbReference type="PANTHER" id="PTHR40455:SF1">
    <property type="entry name" value="ANTITOXIN HIGA"/>
    <property type="match status" value="1"/>
</dbReference>
<dbReference type="InterPro" id="IPR010982">
    <property type="entry name" value="Lambda_DNA-bd_dom_sf"/>
</dbReference>
<dbReference type="SUPFAM" id="SSF47413">
    <property type="entry name" value="lambda repressor-like DNA-binding domains"/>
    <property type="match status" value="1"/>
</dbReference>
<dbReference type="HOGENOM" id="CLU_125852_4_1_0"/>
<dbReference type="GO" id="GO:0001046">
    <property type="term" value="F:core promoter sequence-specific DNA binding"/>
    <property type="evidence" value="ECO:0007669"/>
    <property type="project" value="TreeGrafter"/>
</dbReference>
<proteinExistence type="predicted"/>
<gene>
    <name evidence="2" type="ordered locus">Acid_4330</name>
</gene>
<dbReference type="PANTHER" id="PTHR40455">
    <property type="entry name" value="ANTITOXIN HIGA"/>
    <property type="match status" value="1"/>
</dbReference>
<dbReference type="InterPro" id="IPR001387">
    <property type="entry name" value="Cro/C1-type_HTH"/>
</dbReference>
<dbReference type="eggNOG" id="COG5499">
    <property type="taxonomic scope" value="Bacteria"/>
</dbReference>
<dbReference type="Gene3D" id="1.10.260.40">
    <property type="entry name" value="lambda repressor-like DNA-binding domains"/>
    <property type="match status" value="1"/>
</dbReference>
<dbReference type="AlphaFoldDB" id="Q01YH3"/>
<dbReference type="InterPro" id="IPR039060">
    <property type="entry name" value="Antitox_HigA"/>
</dbReference>
<evidence type="ECO:0000313" key="2">
    <source>
        <dbReference type="EMBL" id="ABJ85292.1"/>
    </source>
</evidence>
<protein>
    <recommendedName>
        <fullName evidence="1">HTH cro/C1-type domain-containing protein</fullName>
    </recommendedName>
</protein>
<reference evidence="2" key="1">
    <citation type="submission" date="2006-10" db="EMBL/GenBank/DDBJ databases">
        <title>Complete sequence of Solibacter usitatus Ellin6076.</title>
        <authorList>
            <consortium name="US DOE Joint Genome Institute"/>
            <person name="Copeland A."/>
            <person name="Lucas S."/>
            <person name="Lapidus A."/>
            <person name="Barry K."/>
            <person name="Detter J.C."/>
            <person name="Glavina del Rio T."/>
            <person name="Hammon N."/>
            <person name="Israni S."/>
            <person name="Dalin E."/>
            <person name="Tice H."/>
            <person name="Pitluck S."/>
            <person name="Thompson L.S."/>
            <person name="Brettin T."/>
            <person name="Bruce D."/>
            <person name="Han C."/>
            <person name="Tapia R."/>
            <person name="Gilna P."/>
            <person name="Schmutz J."/>
            <person name="Larimer F."/>
            <person name="Land M."/>
            <person name="Hauser L."/>
            <person name="Kyrpides N."/>
            <person name="Mikhailova N."/>
            <person name="Janssen P.H."/>
            <person name="Kuske C.R."/>
            <person name="Richardson P."/>
        </authorList>
    </citation>
    <scope>NUCLEOTIDE SEQUENCE</scope>
    <source>
        <strain evidence="2">Ellin6076</strain>
    </source>
</reference>
<organism evidence="2">
    <name type="scientific">Solibacter usitatus (strain Ellin6076)</name>
    <dbReference type="NCBI Taxonomy" id="234267"/>
    <lineage>
        <taxon>Bacteria</taxon>
        <taxon>Pseudomonadati</taxon>
        <taxon>Acidobacteriota</taxon>
        <taxon>Terriglobia</taxon>
        <taxon>Bryobacterales</taxon>
        <taxon>Solibacteraceae</taxon>
        <taxon>Candidatus Solibacter</taxon>
    </lineage>
</organism>
<dbReference type="KEGG" id="sus:Acid_4330"/>
<dbReference type="GO" id="GO:0006355">
    <property type="term" value="P:regulation of DNA-templated transcription"/>
    <property type="evidence" value="ECO:0007669"/>
    <property type="project" value="InterPro"/>
</dbReference>
<name>Q01YH3_SOLUE</name>
<dbReference type="OrthoDB" id="119873at2"/>
<accession>Q01YH3</accession>
<sequence length="134" mass="15301">MSATLLDASKYRELLNDTLPLVIHDEAEYQRLLHGAGKLMEKVDDETTEEEGRLLEMLSMLIEEYEDRVHPLPATSPHKMLQHLLQEKGLRPSGLWDLIPKSRVSEILSGRRSISKAQAKKLAARFKVPVELFL</sequence>
<dbReference type="CDD" id="cd00093">
    <property type="entry name" value="HTH_XRE"/>
    <property type="match status" value="1"/>
</dbReference>
<evidence type="ECO:0000259" key="1">
    <source>
        <dbReference type="PROSITE" id="PS50943"/>
    </source>
</evidence>